<proteinExistence type="predicted"/>
<dbReference type="Proteomes" id="UP000828390">
    <property type="component" value="Unassembled WGS sequence"/>
</dbReference>
<evidence type="ECO:0000313" key="1">
    <source>
        <dbReference type="EMBL" id="KAH3771637.1"/>
    </source>
</evidence>
<protein>
    <submittedName>
        <fullName evidence="1">Uncharacterized protein</fullName>
    </submittedName>
</protein>
<gene>
    <name evidence="1" type="ORF">DPMN_172963</name>
</gene>
<keyword evidence="2" id="KW-1185">Reference proteome</keyword>
<comment type="caution">
    <text evidence="1">The sequence shown here is derived from an EMBL/GenBank/DDBJ whole genome shotgun (WGS) entry which is preliminary data.</text>
</comment>
<reference evidence="1" key="1">
    <citation type="journal article" date="2019" name="bioRxiv">
        <title>The Genome of the Zebra Mussel, Dreissena polymorpha: A Resource for Invasive Species Research.</title>
        <authorList>
            <person name="McCartney M.A."/>
            <person name="Auch B."/>
            <person name="Kono T."/>
            <person name="Mallez S."/>
            <person name="Zhang Y."/>
            <person name="Obille A."/>
            <person name="Becker A."/>
            <person name="Abrahante J.E."/>
            <person name="Garbe J."/>
            <person name="Badalamenti J.P."/>
            <person name="Herman A."/>
            <person name="Mangelson H."/>
            <person name="Liachko I."/>
            <person name="Sullivan S."/>
            <person name="Sone E.D."/>
            <person name="Koren S."/>
            <person name="Silverstein K.A.T."/>
            <person name="Beckman K.B."/>
            <person name="Gohl D.M."/>
        </authorList>
    </citation>
    <scope>NUCLEOTIDE SEQUENCE</scope>
    <source>
        <strain evidence="1">Duluth1</strain>
        <tissue evidence="1">Whole animal</tissue>
    </source>
</reference>
<sequence>MFIKKKTCQCFAKTIASYAAEIVPFYITDYAKRSSDKVKNTFMDLEQVSNTIQITLAELNELRENQEASIQFVQCSFEEQLHKIQESREKIIAALNILEIKTLTEMKDTLTKLQASLKSDVDKCATFEDELKQFRDAIEEIRDKDKHELSHIANIKCKNKIQLIEQYRRENFVQVKSSITFLPNSEIEKFLSNLSGLGKIEHIAQPLAVRGNPDQIIRMEGHSEYVISMEGDSDKEWFCSIRDICVLPSGQVLLADEDYNNVKLLNEHYQMVTRYRLSGPPWGLCQITSSKVGVSVGSEVQFIKVKNNRLEAGRKIRLKHQCRGIAHHQGDLFVTSGSALYKYSLSGYLVQKLHEVKSDTFTIGCCAVSPTGDKLYIISYSDHSLLTLAMDGSVLASFMDPELQYPGALDVTPAGQVLVCGSESILQVDSKGSRKLETLTKPPYSVRCNPNVTPCPYSVCYNSNTGSIIAGMYRIDKILVYKVI</sequence>
<evidence type="ECO:0000313" key="2">
    <source>
        <dbReference type="Proteomes" id="UP000828390"/>
    </source>
</evidence>
<dbReference type="EMBL" id="JAIWYP010000009">
    <property type="protein sequence ID" value="KAH3771637.1"/>
    <property type="molecule type" value="Genomic_DNA"/>
</dbReference>
<dbReference type="Gene3D" id="2.120.10.30">
    <property type="entry name" value="TolB, C-terminal domain"/>
    <property type="match status" value="1"/>
</dbReference>
<dbReference type="AlphaFoldDB" id="A0A9D4IGI6"/>
<organism evidence="1 2">
    <name type="scientific">Dreissena polymorpha</name>
    <name type="common">Zebra mussel</name>
    <name type="synonym">Mytilus polymorpha</name>
    <dbReference type="NCBI Taxonomy" id="45954"/>
    <lineage>
        <taxon>Eukaryota</taxon>
        <taxon>Metazoa</taxon>
        <taxon>Spiralia</taxon>
        <taxon>Lophotrochozoa</taxon>
        <taxon>Mollusca</taxon>
        <taxon>Bivalvia</taxon>
        <taxon>Autobranchia</taxon>
        <taxon>Heteroconchia</taxon>
        <taxon>Euheterodonta</taxon>
        <taxon>Imparidentia</taxon>
        <taxon>Neoheterodontei</taxon>
        <taxon>Myida</taxon>
        <taxon>Dreissenoidea</taxon>
        <taxon>Dreissenidae</taxon>
        <taxon>Dreissena</taxon>
    </lineage>
</organism>
<dbReference type="InterPro" id="IPR011042">
    <property type="entry name" value="6-blade_b-propeller_TolB-like"/>
</dbReference>
<accession>A0A9D4IGI6</accession>
<name>A0A9D4IGI6_DREPO</name>
<reference evidence="1" key="2">
    <citation type="submission" date="2020-11" db="EMBL/GenBank/DDBJ databases">
        <authorList>
            <person name="McCartney M.A."/>
            <person name="Auch B."/>
            <person name="Kono T."/>
            <person name="Mallez S."/>
            <person name="Becker A."/>
            <person name="Gohl D.M."/>
            <person name="Silverstein K.A.T."/>
            <person name="Koren S."/>
            <person name="Bechman K.B."/>
            <person name="Herman A."/>
            <person name="Abrahante J.E."/>
            <person name="Garbe J."/>
        </authorList>
    </citation>
    <scope>NUCLEOTIDE SEQUENCE</scope>
    <source>
        <strain evidence="1">Duluth1</strain>
        <tissue evidence="1">Whole animal</tissue>
    </source>
</reference>
<dbReference type="SUPFAM" id="SSF101898">
    <property type="entry name" value="NHL repeat"/>
    <property type="match status" value="1"/>
</dbReference>